<organism evidence="1 2">
    <name type="scientific">Eumeta variegata</name>
    <name type="common">Bagworm moth</name>
    <name type="synonym">Eumeta japonica</name>
    <dbReference type="NCBI Taxonomy" id="151549"/>
    <lineage>
        <taxon>Eukaryota</taxon>
        <taxon>Metazoa</taxon>
        <taxon>Ecdysozoa</taxon>
        <taxon>Arthropoda</taxon>
        <taxon>Hexapoda</taxon>
        <taxon>Insecta</taxon>
        <taxon>Pterygota</taxon>
        <taxon>Neoptera</taxon>
        <taxon>Endopterygota</taxon>
        <taxon>Lepidoptera</taxon>
        <taxon>Glossata</taxon>
        <taxon>Ditrysia</taxon>
        <taxon>Tineoidea</taxon>
        <taxon>Psychidae</taxon>
        <taxon>Oiketicinae</taxon>
        <taxon>Eumeta</taxon>
    </lineage>
</organism>
<evidence type="ECO:0000313" key="2">
    <source>
        <dbReference type="Proteomes" id="UP000299102"/>
    </source>
</evidence>
<keyword evidence="2" id="KW-1185">Reference proteome</keyword>
<proteinExistence type="predicted"/>
<feature type="non-terminal residue" evidence="1">
    <location>
        <position position="1"/>
    </location>
</feature>
<gene>
    <name evidence="1" type="ORF">EVAR_38882_1</name>
</gene>
<accession>A0A4C1ZNC3</accession>
<name>A0A4C1ZNC3_EUMVA</name>
<evidence type="ECO:0000313" key="1">
    <source>
        <dbReference type="EMBL" id="GBP89976.1"/>
    </source>
</evidence>
<protein>
    <submittedName>
        <fullName evidence="1">Uncharacterized protein</fullName>
    </submittedName>
</protein>
<comment type="caution">
    <text evidence="1">The sequence shown here is derived from an EMBL/GenBank/DDBJ whole genome shotgun (WGS) entry which is preliminary data.</text>
</comment>
<sequence length="42" mass="4505">EYGSSCSRSLSRCAAPGSADCPTVRMLPLAAVTRSRDVRTYL</sequence>
<dbReference type="EMBL" id="BGZK01002049">
    <property type="protein sequence ID" value="GBP89976.1"/>
    <property type="molecule type" value="Genomic_DNA"/>
</dbReference>
<dbReference type="AlphaFoldDB" id="A0A4C1ZNC3"/>
<dbReference type="Proteomes" id="UP000299102">
    <property type="component" value="Unassembled WGS sequence"/>
</dbReference>
<reference evidence="1 2" key="1">
    <citation type="journal article" date="2019" name="Commun. Biol.">
        <title>The bagworm genome reveals a unique fibroin gene that provides high tensile strength.</title>
        <authorList>
            <person name="Kono N."/>
            <person name="Nakamura H."/>
            <person name="Ohtoshi R."/>
            <person name="Tomita M."/>
            <person name="Numata K."/>
            <person name="Arakawa K."/>
        </authorList>
    </citation>
    <scope>NUCLEOTIDE SEQUENCE [LARGE SCALE GENOMIC DNA]</scope>
</reference>